<dbReference type="GO" id="GO:0016020">
    <property type="term" value="C:membrane"/>
    <property type="evidence" value="ECO:0007669"/>
    <property type="project" value="InterPro"/>
</dbReference>
<evidence type="ECO:0000313" key="2">
    <source>
        <dbReference type="EMBL" id="CBZ52222.1"/>
    </source>
</evidence>
<organism evidence="2 4">
    <name type="scientific">Neospora caninum (strain Liverpool)</name>
    <dbReference type="NCBI Taxonomy" id="572307"/>
    <lineage>
        <taxon>Eukaryota</taxon>
        <taxon>Sar</taxon>
        <taxon>Alveolata</taxon>
        <taxon>Apicomplexa</taxon>
        <taxon>Conoidasida</taxon>
        <taxon>Coccidia</taxon>
        <taxon>Eucoccidiorida</taxon>
        <taxon>Eimeriorina</taxon>
        <taxon>Sarcocystidae</taxon>
        <taxon>Neospora</taxon>
    </lineage>
</organism>
<evidence type="ECO:0000313" key="3">
    <source>
        <dbReference type="EMBL" id="CEL66190.1"/>
    </source>
</evidence>
<feature type="domain" description="SRS" evidence="1">
    <location>
        <begin position="89"/>
        <end position="217"/>
    </location>
</feature>
<dbReference type="SUPFAM" id="SSF74877">
    <property type="entry name" value="Major surface antigen p30, SAG1"/>
    <property type="match status" value="2"/>
</dbReference>
<protein>
    <submittedName>
        <fullName evidence="2">SRS domain-containing protein</fullName>
    </submittedName>
</protein>
<dbReference type="GeneID" id="13444066"/>
<accession>F0VES8</accession>
<dbReference type="OrthoDB" id="331365at2759"/>
<gene>
    <name evidence="3" type="ORF">BN1204_020092</name>
    <name evidence="2" type="ORF">NCLIV_020092</name>
</gene>
<reference evidence="2" key="2">
    <citation type="submission" date="2011-03" db="EMBL/GenBank/DDBJ databases">
        <title>Comparative genomics and transcriptomics of Neospora caninum and Toxoplasma gondii.</title>
        <authorList>
            <person name="Reid A.J."/>
            <person name="Sohal A."/>
            <person name="Harris D."/>
            <person name="Quail M."/>
            <person name="Sanders M."/>
            <person name="Berriman M."/>
            <person name="Wastling J.M."/>
            <person name="Pain A."/>
        </authorList>
    </citation>
    <scope>NUCLEOTIDE SEQUENCE</scope>
    <source>
        <strain evidence="2">Liverpool</strain>
    </source>
</reference>
<name>F0VES8_NEOCL</name>
<dbReference type="eggNOG" id="ENOG502QYZH">
    <property type="taxonomic scope" value="Eukaryota"/>
</dbReference>
<dbReference type="PRINTS" id="PR01801">
    <property type="entry name" value="SURFCEANTIGN"/>
</dbReference>
<dbReference type="InterPro" id="IPR007226">
    <property type="entry name" value="SRS_dom"/>
</dbReference>
<dbReference type="RefSeq" id="XP_003882254.1">
    <property type="nucleotide sequence ID" value="XM_003882205.1"/>
</dbReference>
<reference evidence="4" key="3">
    <citation type="journal article" date="2012" name="PLoS Pathog.">
        <title>Comparative genomics of the apicomplexan parasites Toxoplasma gondii and Neospora caninum: Coccidia differing in host range and transmission strategy.</title>
        <authorList>
            <person name="Reid A.J."/>
            <person name="Vermont S.J."/>
            <person name="Cotton J.A."/>
            <person name="Harris D."/>
            <person name="Hill-Cawthorne G.A."/>
            <person name="Konen-Waisman S."/>
            <person name="Latham S.M."/>
            <person name="Mourier T."/>
            <person name="Norton R."/>
            <person name="Quail M.A."/>
            <person name="Sanders M."/>
            <person name="Shanmugam D."/>
            <person name="Sohal A."/>
            <person name="Wasmuth J.D."/>
            <person name="Brunk B."/>
            <person name="Grigg M.E."/>
            <person name="Howard J.C."/>
            <person name="Parkinson J."/>
            <person name="Roos D.S."/>
            <person name="Trees A.J."/>
            <person name="Berriman M."/>
            <person name="Pain A."/>
            <person name="Wastling J.M."/>
        </authorList>
    </citation>
    <scope>NUCLEOTIDE SEQUENCE [LARGE SCALE GENOMIC DNA]</scope>
    <source>
        <strain evidence="4">Liverpool</strain>
    </source>
</reference>
<keyword evidence="4" id="KW-1185">Reference proteome</keyword>
<dbReference type="Pfam" id="PF04092">
    <property type="entry name" value="SAG"/>
    <property type="match status" value="2"/>
</dbReference>
<dbReference type="EMBL" id="FR823388">
    <property type="protein sequence ID" value="CBZ52222.1"/>
    <property type="molecule type" value="Genomic_DNA"/>
</dbReference>
<dbReference type="InterPro" id="IPR028352">
    <property type="entry name" value="Surface_antig_SAG1"/>
</dbReference>
<dbReference type="OMA" id="KVCPENT"/>
<evidence type="ECO:0000259" key="1">
    <source>
        <dbReference type="Pfam" id="PF04092"/>
    </source>
</evidence>
<dbReference type="InParanoid" id="F0VES8"/>
<proteinExistence type="predicted"/>
<dbReference type="VEuPathDB" id="ToxoDB:NCLIV_020092"/>
<evidence type="ECO:0000313" key="4">
    <source>
        <dbReference type="Proteomes" id="UP000007494"/>
    </source>
</evidence>
<dbReference type="Gene3D" id="2.60.40.1320">
    <property type="entry name" value="SRS domain"/>
    <property type="match status" value="2"/>
</dbReference>
<feature type="domain" description="SRS" evidence="1">
    <location>
        <begin position="228"/>
        <end position="361"/>
    </location>
</feature>
<dbReference type="AlphaFoldDB" id="F0VES8"/>
<dbReference type="EMBL" id="LN714481">
    <property type="protein sequence ID" value="CEL66190.1"/>
    <property type="molecule type" value="Genomic_DNA"/>
</dbReference>
<reference evidence="2" key="1">
    <citation type="submission" date="2011-02" db="EMBL/GenBank/DDBJ databases">
        <authorList>
            <person name="Aslett M."/>
        </authorList>
    </citation>
    <scope>NUCLEOTIDE SEQUENCE</scope>
    <source>
        <strain evidence="2">Liverpool</strain>
    </source>
</reference>
<sequence>MVDCNEMAGDSQARCLGSHGLASTLQMYQYHGGQRKLRQSFRMGLTLMVLLAGTSLQYDNRSFLSVVRAVRAQAGTLTSKCEAAKDGNTTCTCLKDDSQTTTLSATLSEETNVLQVSCQTDLKCAPDDLSGKNVCPGDTDKLYDCKSTNGSFKCIDVNEILATSENSVQWVAGTTPQDSTTKTLAIPTDRFPFTDQKFVIGCVNDDRTADRCKVTVTLAARATAKKDQTVTCAYGASSNKEPQTITLSPSQNTFTLVCGTDGDILPSTYQKKYCSSSENNTTSACEEKDYTSIITTYQETWWQKKPEGTNVYTLEIPPNDFPTESANIVVGCKETATTTLKVEEDPSETDSSSVCKVVVTIEALANSSSATMSGVMASLALGGVAFIGALAHAL</sequence>
<dbReference type="InterPro" id="IPR036755">
    <property type="entry name" value="SRS_dom_sf"/>
</dbReference>
<dbReference type="Proteomes" id="UP000007494">
    <property type="component" value="Chromosome VIIa"/>
</dbReference>
<reference evidence="3" key="4">
    <citation type="journal article" date="2015" name="PLoS ONE">
        <title>Comprehensive Evaluation of Toxoplasma gondii VEG and Neospora caninum LIV Genomes with Tachyzoite Stage Transcriptome and Proteome Defines Novel Transcript Features.</title>
        <authorList>
            <person name="Ramaprasad A."/>
            <person name="Mourier T."/>
            <person name="Naeem R."/>
            <person name="Malas T.B."/>
            <person name="Moussa E."/>
            <person name="Panigrahi A."/>
            <person name="Vermont S.J."/>
            <person name="Otto T.D."/>
            <person name="Wastling J."/>
            <person name="Pain A."/>
        </authorList>
    </citation>
    <scope>NUCLEOTIDE SEQUENCE</scope>
    <source>
        <strain evidence="3">Liverpool</strain>
    </source>
</reference>